<gene>
    <name evidence="2" type="ORF">MERR_LOCUS30000</name>
</gene>
<keyword evidence="3" id="KW-1185">Reference proteome</keyword>
<reference evidence="2" key="1">
    <citation type="submission" date="2020-01" db="EMBL/GenBank/DDBJ databases">
        <authorList>
            <person name="Mishra B."/>
        </authorList>
    </citation>
    <scope>NUCLEOTIDE SEQUENCE [LARGE SCALE GENOMIC DNA]</scope>
</reference>
<organism evidence="2 3">
    <name type="scientific">Microthlaspi erraticum</name>
    <dbReference type="NCBI Taxonomy" id="1685480"/>
    <lineage>
        <taxon>Eukaryota</taxon>
        <taxon>Viridiplantae</taxon>
        <taxon>Streptophyta</taxon>
        <taxon>Embryophyta</taxon>
        <taxon>Tracheophyta</taxon>
        <taxon>Spermatophyta</taxon>
        <taxon>Magnoliopsida</taxon>
        <taxon>eudicotyledons</taxon>
        <taxon>Gunneridae</taxon>
        <taxon>Pentapetalae</taxon>
        <taxon>rosids</taxon>
        <taxon>malvids</taxon>
        <taxon>Brassicales</taxon>
        <taxon>Brassicaceae</taxon>
        <taxon>Coluteocarpeae</taxon>
        <taxon>Microthlaspi</taxon>
    </lineage>
</organism>
<sequence>MLYHPYFTFLRDFYLDSGHHLLFQILDCLIFCCIVKVFSPVSSSAYSRLTEMFPSFLHQSASDLSSFTWFSNQPLLDGPVPSHRSYRQLFLHISHRSSQLCV</sequence>
<name>A0A6D2JGZ6_9BRAS</name>
<evidence type="ECO:0000313" key="2">
    <source>
        <dbReference type="EMBL" id="CAA7042765.1"/>
    </source>
</evidence>
<accession>A0A6D2JGZ6</accession>
<dbReference type="Proteomes" id="UP000467841">
    <property type="component" value="Unassembled WGS sequence"/>
</dbReference>
<keyword evidence="1" id="KW-0472">Membrane</keyword>
<keyword evidence="1" id="KW-0812">Transmembrane</keyword>
<proteinExistence type="predicted"/>
<dbReference type="EMBL" id="CACVBM020001274">
    <property type="protein sequence ID" value="CAA7042765.1"/>
    <property type="molecule type" value="Genomic_DNA"/>
</dbReference>
<feature type="transmembrane region" description="Helical" evidence="1">
    <location>
        <begin position="20"/>
        <end position="38"/>
    </location>
</feature>
<dbReference type="AlphaFoldDB" id="A0A6D2JGZ6"/>
<protein>
    <submittedName>
        <fullName evidence="2">Uncharacterized protein</fullName>
    </submittedName>
</protein>
<comment type="caution">
    <text evidence="2">The sequence shown here is derived from an EMBL/GenBank/DDBJ whole genome shotgun (WGS) entry which is preliminary data.</text>
</comment>
<evidence type="ECO:0000256" key="1">
    <source>
        <dbReference type="SAM" id="Phobius"/>
    </source>
</evidence>
<keyword evidence="1" id="KW-1133">Transmembrane helix</keyword>
<evidence type="ECO:0000313" key="3">
    <source>
        <dbReference type="Proteomes" id="UP000467841"/>
    </source>
</evidence>